<evidence type="ECO:0000313" key="1">
    <source>
        <dbReference type="EMBL" id="AYV78604.1"/>
    </source>
</evidence>
<sequence>MDTRKLLNELCLAIRNKDYKKLKASLYDKNIQKYLVKSPIYLYNDYHVTYDIIHAMVSTNDKKGIEIICKYFLSSFGQGYDFTHIINYITETILRTSYLDDKINLIKKYFKFFPISDNLRNRKDGYMYMYEYKILDRVINYAENFDIFIQYYNELLLPIKDLIPLNNVYDNSKLTDGEILEHNRINMNKIQKVMNDRYGQQIIRNETIMELIFHDVDILLIAQYILKSYYDISVHVQKYFYSKFEQLYGIEKVGDTIVKILADKINRNKFDHCIISSLANIFSGSIYWYVIDKLSMNDTLIISDYEEFMISALKTNNILSLKFVFNILKKINGEITGDIIEYINKNISKRELVLCSIEVEYYQKWFYENFSKSDMEYLTEMKKRQFKNLIKFLSEYFAEKGLIQIISNYVGLDRKFFY</sequence>
<protein>
    <submittedName>
        <fullName evidence="1">Uncharacterized protein</fullName>
    </submittedName>
</protein>
<gene>
    <name evidence="1" type="ORF">Edafosvirus20_4</name>
</gene>
<accession>A0A3G4ZW72</accession>
<name>A0A3G4ZW72_9VIRU</name>
<organism evidence="1">
    <name type="scientific">Edafosvirus sp</name>
    <dbReference type="NCBI Taxonomy" id="2487765"/>
    <lineage>
        <taxon>Viruses</taxon>
        <taxon>Varidnaviria</taxon>
        <taxon>Bamfordvirae</taxon>
        <taxon>Nucleocytoviricota</taxon>
        <taxon>Megaviricetes</taxon>
        <taxon>Imitervirales</taxon>
        <taxon>Mimiviridae</taxon>
        <taxon>Klosneuvirinae</taxon>
    </lineage>
</organism>
<dbReference type="EMBL" id="MK072085">
    <property type="protein sequence ID" value="AYV78604.1"/>
    <property type="molecule type" value="Genomic_DNA"/>
</dbReference>
<proteinExistence type="predicted"/>
<reference evidence="1" key="1">
    <citation type="submission" date="2018-10" db="EMBL/GenBank/DDBJ databases">
        <title>Hidden diversity of soil giant viruses.</title>
        <authorList>
            <person name="Schulz F."/>
            <person name="Alteio L."/>
            <person name="Goudeau D."/>
            <person name="Ryan E.M."/>
            <person name="Malmstrom R.R."/>
            <person name="Blanchard J."/>
            <person name="Woyke T."/>
        </authorList>
    </citation>
    <scope>NUCLEOTIDE SEQUENCE</scope>
    <source>
        <strain evidence="1">EDV1</strain>
    </source>
</reference>